<accession>D8P455</accession>
<feature type="compositionally biased region" description="Basic and acidic residues" evidence="1">
    <location>
        <begin position="47"/>
        <end position="60"/>
    </location>
</feature>
<reference evidence="2" key="1">
    <citation type="journal article" date="2010" name="BMC Genomics">
        <title>Genomes of three tomato pathogens within the Ralstonia solanacearum species complex reveal significant evolutionary divergence.</title>
        <authorList>
            <person name="Remenant B."/>
            <person name="Coupat-Goutaland B."/>
            <person name="Guidot A."/>
            <person name="Cellier G."/>
            <person name="Wicker E."/>
            <person name="Allen C."/>
            <person name="Fegan M."/>
            <person name="Pruvost O."/>
            <person name="Elbaz M."/>
            <person name="Calteau A."/>
            <person name="Salvignol G."/>
            <person name="Mornico D."/>
            <person name="Mangenot S."/>
            <person name="Barbe V."/>
            <person name="Medigue C."/>
            <person name="Prior P."/>
        </authorList>
    </citation>
    <scope>NUCLEOTIDE SEQUENCE [LARGE SCALE GENOMIC DNA]</scope>
    <source>
        <strain evidence="2">CFBP2957</strain>
        <plasmid evidence="2">RCFBPv3_mp</plasmid>
    </source>
</reference>
<dbReference type="AlphaFoldDB" id="D8P455"/>
<reference evidence="2" key="2">
    <citation type="submission" date="2010-02" db="EMBL/GenBank/DDBJ databases">
        <authorList>
            <person name="Genoscope - CEA"/>
        </authorList>
    </citation>
    <scope>NUCLEOTIDE SEQUENCE</scope>
    <source>
        <strain evidence="2">CFBP2957</strain>
        <plasmid evidence="2">RCFBPv3_mp</plasmid>
    </source>
</reference>
<evidence type="ECO:0000313" key="2">
    <source>
        <dbReference type="EMBL" id="CBJ53691.1"/>
    </source>
</evidence>
<dbReference type="EMBL" id="FP885907">
    <property type="protein sequence ID" value="CBJ53691.1"/>
    <property type="molecule type" value="Genomic_DNA"/>
</dbReference>
<name>D8P455_RALSL</name>
<proteinExistence type="predicted"/>
<geneLocation type="plasmid" evidence="2">
    <name>RCFBPv3_mp</name>
</geneLocation>
<feature type="region of interest" description="Disordered" evidence="1">
    <location>
        <begin position="39"/>
        <end position="60"/>
    </location>
</feature>
<protein>
    <submittedName>
        <fullName evidence="2">Uncharacterized protein</fullName>
    </submittedName>
</protein>
<evidence type="ECO:0000256" key="1">
    <source>
        <dbReference type="SAM" id="MobiDB-lite"/>
    </source>
</evidence>
<gene>
    <name evidence="2" type="ORF">RCFBP_mp20265</name>
</gene>
<sequence length="85" mass="9606">MIDSRPITMIGFASSANTTQSEVGNGMASVLDVLNALRNHPRRRRRNEYTHAERHDHRSNADGACLSPFIKFKRSTRCLKPKHAC</sequence>
<organism evidence="2">
    <name type="scientific">Ralstonia solanacearum CFBP2957</name>
    <dbReference type="NCBI Taxonomy" id="859656"/>
    <lineage>
        <taxon>Bacteria</taxon>
        <taxon>Pseudomonadati</taxon>
        <taxon>Pseudomonadota</taxon>
        <taxon>Betaproteobacteria</taxon>
        <taxon>Burkholderiales</taxon>
        <taxon>Burkholderiaceae</taxon>
        <taxon>Ralstonia</taxon>
        <taxon>Ralstonia solanacearum species complex</taxon>
    </lineage>
</organism>
<keyword evidence="2" id="KW-0614">Plasmid</keyword>